<protein>
    <submittedName>
        <fullName evidence="2">DegV family protein</fullName>
    </submittedName>
</protein>
<proteinExistence type="predicted"/>
<reference evidence="2 3" key="1">
    <citation type="submission" date="2019-08" db="EMBL/GenBank/DDBJ databases">
        <title>In-depth cultivation of the pig gut microbiome towards novel bacterial diversity and tailored functional studies.</title>
        <authorList>
            <person name="Wylensek D."/>
            <person name="Hitch T.C.A."/>
            <person name="Clavel T."/>
        </authorList>
    </citation>
    <scope>NUCLEOTIDE SEQUENCE [LARGE SCALE GENOMIC DNA]</scope>
    <source>
        <strain evidence="2 3">WCA-693-APC-MOT-I</strain>
    </source>
</reference>
<dbReference type="Gene3D" id="3.40.50.10440">
    <property type="entry name" value="Dihydroxyacetone kinase, domain 1"/>
    <property type="match status" value="1"/>
</dbReference>
<dbReference type="PANTHER" id="PTHR33434:SF2">
    <property type="entry name" value="FATTY ACID-BINDING PROTEIN TM_1468"/>
    <property type="match status" value="1"/>
</dbReference>
<name>A0A6L5XZI9_9FIRM</name>
<gene>
    <name evidence="2" type="ORF">FYJ58_10340</name>
</gene>
<dbReference type="AlphaFoldDB" id="A0A6L5XZI9"/>
<dbReference type="GO" id="GO:0008289">
    <property type="term" value="F:lipid binding"/>
    <property type="evidence" value="ECO:0007669"/>
    <property type="project" value="UniProtKB-KW"/>
</dbReference>
<evidence type="ECO:0000313" key="2">
    <source>
        <dbReference type="EMBL" id="MSS64270.1"/>
    </source>
</evidence>
<organism evidence="2 3">
    <name type="scientific">Velocimicrobium porci</name>
    <dbReference type="NCBI Taxonomy" id="2606634"/>
    <lineage>
        <taxon>Bacteria</taxon>
        <taxon>Bacillati</taxon>
        <taxon>Bacillota</taxon>
        <taxon>Clostridia</taxon>
        <taxon>Lachnospirales</taxon>
        <taxon>Lachnospiraceae</taxon>
        <taxon>Velocimicrobium</taxon>
    </lineage>
</organism>
<dbReference type="InterPro" id="IPR043168">
    <property type="entry name" value="DegV_C"/>
</dbReference>
<dbReference type="SUPFAM" id="SSF82549">
    <property type="entry name" value="DAK1/DegV-like"/>
    <property type="match status" value="1"/>
</dbReference>
<comment type="caution">
    <text evidence="2">The sequence shown here is derived from an EMBL/GenBank/DDBJ whole genome shotgun (WGS) entry which is preliminary data.</text>
</comment>
<dbReference type="PANTHER" id="PTHR33434">
    <property type="entry name" value="DEGV DOMAIN-CONTAINING PROTEIN DR_1986-RELATED"/>
    <property type="match status" value="1"/>
</dbReference>
<dbReference type="EMBL" id="VUMT01000015">
    <property type="protein sequence ID" value="MSS64270.1"/>
    <property type="molecule type" value="Genomic_DNA"/>
</dbReference>
<dbReference type="NCBIfam" id="TIGR00762">
    <property type="entry name" value="DegV"/>
    <property type="match status" value="1"/>
</dbReference>
<dbReference type="Gene3D" id="2.20.28.50">
    <property type="entry name" value="degv family protein"/>
    <property type="match status" value="1"/>
</dbReference>
<dbReference type="InterPro" id="IPR050270">
    <property type="entry name" value="DegV_domain_contain"/>
</dbReference>
<dbReference type="Gene3D" id="3.30.1180.10">
    <property type="match status" value="1"/>
</dbReference>
<dbReference type="Pfam" id="PF02645">
    <property type="entry name" value="DegV"/>
    <property type="match status" value="1"/>
</dbReference>
<dbReference type="Proteomes" id="UP000482209">
    <property type="component" value="Unassembled WGS sequence"/>
</dbReference>
<sequence length="277" mass="30790">MSYRIIGDSCTDLTREQRKSGDYYLVPLTLEIGEDSFIDDETFDQKKFIEKMAAYPEVPKSACPAPEAYMELFEQADDIYVVTLSSKLSGSYNCAELAKNLYLEQHEKNIAIIDSKSASCGQALIAGKIKELVDSGLSFNEVVEQVSCYRDEMNTMFVLESLDNLRKNGRLSNIKALLANALNIKPVMGSTDEGSITQLDQGRGMKRALSKMVDIIAKNVKNPEKKMLAIAHCNNLERAEFVREQILQKIPFQKVTIADTAGVSTLYANDGGIIIAY</sequence>
<dbReference type="RefSeq" id="WP_154519666.1">
    <property type="nucleotide sequence ID" value="NZ_VUMT01000015.1"/>
</dbReference>
<keyword evidence="1" id="KW-0446">Lipid-binding</keyword>
<dbReference type="PROSITE" id="PS51482">
    <property type="entry name" value="DEGV"/>
    <property type="match status" value="1"/>
</dbReference>
<accession>A0A6L5XZI9</accession>
<evidence type="ECO:0000256" key="1">
    <source>
        <dbReference type="ARBA" id="ARBA00023121"/>
    </source>
</evidence>
<keyword evidence="3" id="KW-1185">Reference proteome</keyword>
<dbReference type="InterPro" id="IPR003797">
    <property type="entry name" value="DegV"/>
</dbReference>
<evidence type="ECO:0000313" key="3">
    <source>
        <dbReference type="Proteomes" id="UP000482209"/>
    </source>
</evidence>